<dbReference type="Proteomes" id="UP000277300">
    <property type="component" value="Unassembled WGS sequence"/>
</dbReference>
<evidence type="ECO:0000256" key="2">
    <source>
        <dbReference type="ARBA" id="ARBA00022692"/>
    </source>
</evidence>
<evidence type="ECO:0008006" key="12">
    <source>
        <dbReference type="Google" id="ProtNLM"/>
    </source>
</evidence>
<proteinExistence type="predicted"/>
<evidence type="ECO:0000256" key="7">
    <source>
        <dbReference type="SAM" id="Phobius"/>
    </source>
</evidence>
<sequence length="444" mass="47713">MKRWEAFGAGLAVVASVVSNLGVNIQKYSHLSEAALPLRERRPYIRRPVWWVGFALVAFGSLGDFAAFGFATQSLVAALGGGATLVANVITAQFLNGENLYFTDVGGVLFVILGVVIIACIAEPNVEYPLPELETRFVRTPFVVYIVCVAVCAVSMLATIKGSVANRLKNQVYWSNRRQKKLMKQFELRVQRLEHRLLDMESKLVQITNVAVAPGGGASSAASMKQIREIMGANSPGSNEGADGDVEEGDRETRVAYYYAICSGIVGSITVLLAKCSAIMIALTLKGENQFKYGLTYVFLGGIFVCILVQTHFLNMATAMGDIMTVFPIFQACWISFSVVGGAIFYQEDDEPFSTSDKVFYPLALLSISVGVGLLVQHSSSTAADTKGKGGGNTAAKLRTGGNTTSFEDDVDDDDILLSADASMSSPLLPAGSREEEGYLHLTA</sequence>
<feature type="transmembrane region" description="Helical" evidence="7">
    <location>
        <begin position="142"/>
        <end position="160"/>
    </location>
</feature>
<feature type="coiled-coil region" evidence="5">
    <location>
        <begin position="176"/>
        <end position="210"/>
    </location>
</feature>
<protein>
    <recommendedName>
        <fullName evidence="12">Magnesium transporter</fullName>
    </recommendedName>
</protein>
<dbReference type="Pfam" id="PF05653">
    <property type="entry name" value="Mg_trans_NIPA"/>
    <property type="match status" value="2"/>
</dbReference>
<name>A0A3F2RTL0_9STRA</name>
<dbReference type="GO" id="GO:0015095">
    <property type="term" value="F:magnesium ion transmembrane transporter activity"/>
    <property type="evidence" value="ECO:0007669"/>
    <property type="project" value="InterPro"/>
</dbReference>
<comment type="caution">
    <text evidence="9">The sequence shown here is derived from an EMBL/GenBank/DDBJ whole genome shotgun (WGS) entry which is preliminary data.</text>
</comment>
<keyword evidence="4 7" id="KW-0472">Membrane</keyword>
<feature type="transmembrane region" description="Helical" evidence="7">
    <location>
        <begin position="49"/>
        <end position="70"/>
    </location>
</feature>
<accession>A0A3F2RTL0</accession>
<feature type="transmembrane region" description="Helical" evidence="7">
    <location>
        <begin position="295"/>
        <end position="314"/>
    </location>
</feature>
<evidence type="ECO:0000313" key="8">
    <source>
        <dbReference type="EMBL" id="RLN50621.1"/>
    </source>
</evidence>
<comment type="subcellular location">
    <subcellularLocation>
        <location evidence="1">Membrane</location>
        <topology evidence="1">Multi-pass membrane protein</topology>
    </subcellularLocation>
</comment>
<feature type="region of interest" description="Disordered" evidence="6">
    <location>
        <begin position="382"/>
        <end position="407"/>
    </location>
</feature>
<organism evidence="9 10">
    <name type="scientific">Phytophthora kernoviae</name>
    <dbReference type="NCBI Taxonomy" id="325452"/>
    <lineage>
        <taxon>Eukaryota</taxon>
        <taxon>Sar</taxon>
        <taxon>Stramenopiles</taxon>
        <taxon>Oomycota</taxon>
        <taxon>Peronosporomycetes</taxon>
        <taxon>Peronosporales</taxon>
        <taxon>Peronosporaceae</taxon>
        <taxon>Phytophthora</taxon>
    </lineage>
</organism>
<dbReference type="PANTHER" id="PTHR12570">
    <property type="match status" value="1"/>
</dbReference>
<evidence type="ECO:0000256" key="5">
    <source>
        <dbReference type="SAM" id="Coils"/>
    </source>
</evidence>
<feature type="transmembrane region" description="Helical" evidence="7">
    <location>
        <begin position="76"/>
        <end position="95"/>
    </location>
</feature>
<evidence type="ECO:0000313" key="9">
    <source>
        <dbReference type="EMBL" id="RLN63992.1"/>
    </source>
</evidence>
<dbReference type="PANTHER" id="PTHR12570:SF9">
    <property type="entry name" value="MAGNESIUM TRANSPORTER NIPA8-RELATED"/>
    <property type="match status" value="1"/>
</dbReference>
<dbReference type="InterPro" id="IPR008521">
    <property type="entry name" value="Mg_trans_NIPA"/>
</dbReference>
<evidence type="ECO:0000313" key="10">
    <source>
        <dbReference type="Proteomes" id="UP000277300"/>
    </source>
</evidence>
<dbReference type="EMBL" id="MBAD02001998">
    <property type="protein sequence ID" value="RLN50621.1"/>
    <property type="molecule type" value="Genomic_DNA"/>
</dbReference>
<reference evidence="10 11" key="1">
    <citation type="submission" date="2018-07" db="EMBL/GenBank/DDBJ databases">
        <title>Genome sequencing of oomycete isolates from Chile give support for New Zealand origin for Phytophthora kernoviae and make available the first Nothophytophthora sp. genome.</title>
        <authorList>
            <person name="Studholme D.J."/>
            <person name="Sanfuentes E."/>
            <person name="Panda P."/>
            <person name="Hill R."/>
            <person name="Sambles C."/>
            <person name="Grant M."/>
            <person name="Williams N.M."/>
            <person name="Mcdougal R.L."/>
        </authorList>
    </citation>
    <scope>NUCLEOTIDE SEQUENCE [LARGE SCALE GENOMIC DNA]</scope>
    <source>
        <strain evidence="9">Chile6</strain>
        <strain evidence="8">Chile7</strain>
    </source>
</reference>
<dbReference type="EMBL" id="MBDO02000083">
    <property type="protein sequence ID" value="RLN63992.1"/>
    <property type="molecule type" value="Genomic_DNA"/>
</dbReference>
<feature type="transmembrane region" description="Helical" evidence="7">
    <location>
        <begin position="359"/>
        <end position="376"/>
    </location>
</feature>
<dbReference type="OrthoDB" id="165382at2759"/>
<feature type="transmembrane region" description="Helical" evidence="7">
    <location>
        <begin position="326"/>
        <end position="347"/>
    </location>
</feature>
<evidence type="ECO:0000256" key="3">
    <source>
        <dbReference type="ARBA" id="ARBA00022989"/>
    </source>
</evidence>
<evidence type="ECO:0000256" key="4">
    <source>
        <dbReference type="ARBA" id="ARBA00023136"/>
    </source>
</evidence>
<dbReference type="GO" id="GO:0016020">
    <property type="term" value="C:membrane"/>
    <property type="evidence" value="ECO:0007669"/>
    <property type="project" value="UniProtKB-SubCell"/>
</dbReference>
<keyword evidence="2 7" id="KW-0812">Transmembrane</keyword>
<evidence type="ECO:0000256" key="6">
    <source>
        <dbReference type="SAM" id="MobiDB-lite"/>
    </source>
</evidence>
<evidence type="ECO:0000313" key="11">
    <source>
        <dbReference type="Proteomes" id="UP000284657"/>
    </source>
</evidence>
<feature type="transmembrane region" description="Helical" evidence="7">
    <location>
        <begin position="102"/>
        <end position="122"/>
    </location>
</feature>
<keyword evidence="5" id="KW-0175">Coiled coil</keyword>
<dbReference type="Proteomes" id="UP000284657">
    <property type="component" value="Unassembled WGS sequence"/>
</dbReference>
<feature type="transmembrane region" description="Helical" evidence="7">
    <location>
        <begin position="257"/>
        <end position="283"/>
    </location>
</feature>
<gene>
    <name evidence="8" type="ORF">BBJ29_005433</name>
    <name evidence="9" type="ORF">BBP00_00003751</name>
</gene>
<dbReference type="AlphaFoldDB" id="A0A3F2RTL0"/>
<evidence type="ECO:0000256" key="1">
    <source>
        <dbReference type="ARBA" id="ARBA00004141"/>
    </source>
</evidence>
<keyword evidence="3 7" id="KW-1133">Transmembrane helix</keyword>